<evidence type="ECO:0000256" key="1">
    <source>
        <dbReference type="ARBA" id="ARBA00006226"/>
    </source>
</evidence>
<dbReference type="Proteomes" id="UP000009081">
    <property type="component" value="Chromosome"/>
</dbReference>
<evidence type="ECO:0000313" key="4">
    <source>
        <dbReference type="Proteomes" id="UP000009081"/>
    </source>
</evidence>
<organism evidence="3 4">
    <name type="scientific">Methylorubrum extorquens (strain ATCC 14718 / DSM 1338 / JCM 2805 / NCIMB 9133 / AM1)</name>
    <name type="common">Methylobacterium extorquens</name>
    <dbReference type="NCBI Taxonomy" id="272630"/>
    <lineage>
        <taxon>Bacteria</taxon>
        <taxon>Pseudomonadati</taxon>
        <taxon>Pseudomonadota</taxon>
        <taxon>Alphaproteobacteria</taxon>
        <taxon>Hyphomicrobiales</taxon>
        <taxon>Methylobacteriaceae</taxon>
        <taxon>Methylorubrum</taxon>
    </lineage>
</organism>
<comment type="similarity">
    <text evidence="1">Belongs to the RelE toxin family.</text>
</comment>
<keyword evidence="4" id="KW-1185">Reference proteome</keyword>
<gene>
    <name evidence="3" type="ordered locus">MexAM1_META1p3065</name>
</gene>
<dbReference type="InterPro" id="IPR051803">
    <property type="entry name" value="TA_system_RelE-like_toxin"/>
</dbReference>
<dbReference type="AlphaFoldDB" id="C5AVX7"/>
<sequence>MKRLEVTYRNEAEADLLRIYRWIYEASLSPKIADRFLNRLLERCDRIGDAPHGGRPRDDLEPGLRTVPFEHSAVIAYRVEADRVRVVNVFYGGRDFEALYRGHAPDGDD</sequence>
<evidence type="ECO:0000313" key="3">
    <source>
        <dbReference type="EMBL" id="ACS40813.1"/>
    </source>
</evidence>
<dbReference type="HOGENOM" id="CLU_147162_10_0_5"/>
<reference evidence="3 4" key="1">
    <citation type="journal article" date="2009" name="PLoS ONE">
        <title>Methylobacterium genome sequences: a reference blueprint to investigate microbial metabolism of C1 compounds from natural and industrial sources.</title>
        <authorList>
            <person name="Vuilleumier S."/>
            <person name="Chistoserdova L."/>
            <person name="Lee M.-C."/>
            <person name="Bringel F."/>
            <person name="Lajus A."/>
            <person name="Zhou Y."/>
            <person name="Gourion B."/>
            <person name="Barbe V."/>
            <person name="Chang J."/>
            <person name="Cruveiller S."/>
            <person name="Dossat C."/>
            <person name="Gillett W."/>
            <person name="Gruffaz C."/>
            <person name="Haugen E."/>
            <person name="Hourcade E."/>
            <person name="Levy R."/>
            <person name="Mangenot S."/>
            <person name="Muller E."/>
            <person name="Nadalig T."/>
            <person name="Pagni M."/>
            <person name="Penny C."/>
            <person name="Peyraud R."/>
            <person name="Robinson D.G."/>
            <person name="Roche D."/>
            <person name="Rouy Z."/>
            <person name="Saenampechek C."/>
            <person name="Salvignol G."/>
            <person name="Vallenet D."/>
            <person name="Wu Z."/>
            <person name="Marx C.J."/>
            <person name="Vorholt J.A."/>
            <person name="Olson M.V."/>
            <person name="Kaul R."/>
            <person name="Weissenbach J."/>
            <person name="Medigue C."/>
            <person name="Lidstrom M.E."/>
        </authorList>
    </citation>
    <scope>NUCLEOTIDE SEQUENCE [LARGE SCALE GENOMIC DNA]</scope>
    <source>
        <strain evidence="4">ATCC 14718 / DSM 1338 / JCM 2805 / NCIMB 9133 / AM1</strain>
    </source>
</reference>
<evidence type="ECO:0000256" key="2">
    <source>
        <dbReference type="ARBA" id="ARBA00022649"/>
    </source>
</evidence>
<dbReference type="KEGG" id="mea:Mex_1p3065"/>
<dbReference type="Gene3D" id="3.30.2310.20">
    <property type="entry name" value="RelE-like"/>
    <property type="match status" value="1"/>
</dbReference>
<keyword evidence="2" id="KW-1277">Toxin-antitoxin system</keyword>
<dbReference type="RefSeq" id="WP_003600592.1">
    <property type="nucleotide sequence ID" value="NC_012808.1"/>
</dbReference>
<dbReference type="STRING" id="272630.MexAM1_META1p3065"/>
<dbReference type="OrthoDB" id="9814952at2"/>
<proteinExistence type="inferred from homology"/>
<name>C5AVX7_METEA</name>
<protein>
    <recommendedName>
        <fullName evidence="5">Plasmid stabilization protein</fullName>
    </recommendedName>
</protein>
<evidence type="ECO:0008006" key="5">
    <source>
        <dbReference type="Google" id="ProtNLM"/>
    </source>
</evidence>
<dbReference type="EMBL" id="CP001510">
    <property type="protein sequence ID" value="ACS40813.1"/>
    <property type="molecule type" value="Genomic_DNA"/>
</dbReference>
<dbReference type="InterPro" id="IPR035093">
    <property type="entry name" value="RelE/ParE_toxin_dom_sf"/>
</dbReference>
<dbReference type="eggNOG" id="COG3668">
    <property type="taxonomic scope" value="Bacteria"/>
</dbReference>
<dbReference type="Pfam" id="PF05016">
    <property type="entry name" value="ParE_toxin"/>
    <property type="match status" value="1"/>
</dbReference>
<accession>C5AVX7</accession>
<dbReference type="InterPro" id="IPR007712">
    <property type="entry name" value="RelE/ParE_toxin"/>
</dbReference>
<dbReference type="PANTHER" id="PTHR33755">
    <property type="entry name" value="TOXIN PARE1-RELATED"/>
    <property type="match status" value="1"/>
</dbReference>